<evidence type="ECO:0000256" key="8">
    <source>
        <dbReference type="ARBA" id="ARBA00022525"/>
    </source>
</evidence>
<dbReference type="PANTHER" id="PTHR16631">
    <property type="entry name" value="GLUCAN 1,3-BETA-GLUCOSIDASE"/>
    <property type="match status" value="1"/>
</dbReference>
<reference evidence="23" key="1">
    <citation type="submission" date="2022-11" db="EMBL/GenBank/DDBJ databases">
        <authorList>
            <person name="Morgan W.R."/>
            <person name="Tartar A."/>
        </authorList>
    </citation>
    <scope>NUCLEOTIDE SEQUENCE</scope>
    <source>
        <strain evidence="23">ARSEF 373</strain>
    </source>
</reference>
<dbReference type="InterPro" id="IPR017853">
    <property type="entry name" value="GH"/>
</dbReference>
<evidence type="ECO:0000313" key="24">
    <source>
        <dbReference type="Proteomes" id="UP001146120"/>
    </source>
</evidence>
<evidence type="ECO:0000256" key="21">
    <source>
        <dbReference type="SAM" id="Phobius"/>
    </source>
</evidence>
<dbReference type="PROSITE" id="PS50011">
    <property type="entry name" value="PROTEIN_KINASE_DOM"/>
    <property type="match status" value="2"/>
</dbReference>
<keyword evidence="13" id="KW-0119">Carbohydrate metabolism</keyword>
<evidence type="ECO:0000256" key="2">
    <source>
        <dbReference type="ARBA" id="ARBA00004191"/>
    </source>
</evidence>
<evidence type="ECO:0000256" key="6">
    <source>
        <dbReference type="ARBA" id="ARBA00022475"/>
    </source>
</evidence>
<feature type="region of interest" description="Disordered" evidence="20">
    <location>
        <begin position="887"/>
        <end position="931"/>
    </location>
</feature>
<dbReference type="GO" id="GO:0000272">
    <property type="term" value="P:polysaccharide catabolic process"/>
    <property type="evidence" value="ECO:0007669"/>
    <property type="project" value="UniProtKB-KW"/>
</dbReference>
<comment type="function">
    <text evidence="16">Glucanases play a role in cell expansion during growth, in cell-cell fusion during mating, and in spore release during sporulation. This enzyme may be involved in beta-glucan degradation. Active on laminarin and lichenan.</text>
</comment>
<keyword evidence="11 21" id="KW-0472">Membrane</keyword>
<accession>A0AAV2YJT7</accession>
<dbReference type="InterPro" id="IPR000719">
    <property type="entry name" value="Prot_kinase_dom"/>
</dbReference>
<feature type="transmembrane region" description="Helical" evidence="21">
    <location>
        <begin position="935"/>
        <end position="957"/>
    </location>
</feature>
<comment type="subcellular location">
    <subcellularLocation>
        <location evidence="3">Cell membrane</location>
    </subcellularLocation>
    <subcellularLocation>
        <location evidence="2">Secreted</location>
        <location evidence="2">Cell wall</location>
    </subcellularLocation>
</comment>
<dbReference type="InterPro" id="IPR000490">
    <property type="entry name" value="Glyco_hydro_17"/>
</dbReference>
<name>A0AAV2YJT7_9STRA</name>
<dbReference type="AlphaFoldDB" id="A0AAV2YJT7"/>
<feature type="domain" description="Protein kinase" evidence="22">
    <location>
        <begin position="181"/>
        <end position="470"/>
    </location>
</feature>
<evidence type="ECO:0000256" key="18">
    <source>
        <dbReference type="ARBA" id="ARBA00043078"/>
    </source>
</evidence>
<keyword evidence="8" id="KW-0964">Secreted</keyword>
<dbReference type="GO" id="GO:0071555">
    <property type="term" value="P:cell wall organization"/>
    <property type="evidence" value="ECO:0007669"/>
    <property type="project" value="UniProtKB-KW"/>
</dbReference>
<dbReference type="GO" id="GO:0042973">
    <property type="term" value="F:glucan endo-1,3-beta-D-glucosidase activity"/>
    <property type="evidence" value="ECO:0007669"/>
    <property type="project" value="UniProtKB-EC"/>
</dbReference>
<evidence type="ECO:0000256" key="13">
    <source>
        <dbReference type="ARBA" id="ARBA00023277"/>
    </source>
</evidence>
<gene>
    <name evidence="23" type="ORF">N0F65_012123</name>
</gene>
<keyword evidence="24" id="KW-1185">Reference proteome</keyword>
<evidence type="ECO:0000256" key="17">
    <source>
        <dbReference type="ARBA" id="ARBA00042373"/>
    </source>
</evidence>
<keyword evidence="7" id="KW-0134">Cell wall</keyword>
<dbReference type="Pfam" id="PF00332">
    <property type="entry name" value="Glyco_hydro_17"/>
    <property type="match status" value="1"/>
</dbReference>
<dbReference type="Gene3D" id="3.20.20.80">
    <property type="entry name" value="Glycosidases"/>
    <property type="match status" value="1"/>
</dbReference>
<keyword evidence="14" id="KW-0961">Cell wall biogenesis/degradation</keyword>
<evidence type="ECO:0000256" key="20">
    <source>
        <dbReference type="SAM" id="MobiDB-lite"/>
    </source>
</evidence>
<dbReference type="InterPro" id="IPR001245">
    <property type="entry name" value="Ser-Thr/Tyr_kinase_cat_dom"/>
</dbReference>
<dbReference type="InterPro" id="IPR011009">
    <property type="entry name" value="Kinase-like_dom_sf"/>
</dbReference>
<feature type="region of interest" description="Disordered" evidence="20">
    <location>
        <begin position="94"/>
        <end position="116"/>
    </location>
</feature>
<dbReference type="EC" id="3.2.1.39" evidence="5"/>
<keyword evidence="21" id="KW-1133">Transmembrane helix</keyword>
<evidence type="ECO:0000256" key="10">
    <source>
        <dbReference type="ARBA" id="ARBA00022801"/>
    </source>
</evidence>
<evidence type="ECO:0000259" key="22">
    <source>
        <dbReference type="PROSITE" id="PS50011"/>
    </source>
</evidence>
<feature type="transmembrane region" description="Helical" evidence="21">
    <location>
        <begin position="122"/>
        <end position="142"/>
    </location>
</feature>
<dbReference type="SUPFAM" id="SSF56112">
    <property type="entry name" value="Protein kinase-like (PK-like)"/>
    <property type="match status" value="2"/>
</dbReference>
<evidence type="ECO:0000256" key="16">
    <source>
        <dbReference type="ARBA" id="ARBA00037649"/>
    </source>
</evidence>
<feature type="compositionally biased region" description="Low complexity" evidence="20">
    <location>
        <begin position="783"/>
        <end position="807"/>
    </location>
</feature>
<dbReference type="SUPFAM" id="SSF51445">
    <property type="entry name" value="(Trans)glycosidases"/>
    <property type="match status" value="1"/>
</dbReference>
<evidence type="ECO:0000256" key="1">
    <source>
        <dbReference type="ARBA" id="ARBA00000382"/>
    </source>
</evidence>
<dbReference type="GO" id="GO:0004672">
    <property type="term" value="F:protein kinase activity"/>
    <property type="evidence" value="ECO:0007669"/>
    <property type="project" value="InterPro"/>
</dbReference>
<keyword evidence="21" id="KW-0812">Transmembrane</keyword>
<keyword evidence="15" id="KW-0624">Polysaccharide degradation</keyword>
<evidence type="ECO:0000256" key="12">
    <source>
        <dbReference type="ARBA" id="ARBA00023180"/>
    </source>
</evidence>
<keyword evidence="12" id="KW-0325">Glycoprotein</keyword>
<evidence type="ECO:0000256" key="14">
    <source>
        <dbReference type="ARBA" id="ARBA00023316"/>
    </source>
</evidence>
<evidence type="ECO:0000256" key="3">
    <source>
        <dbReference type="ARBA" id="ARBA00004236"/>
    </source>
</evidence>
<evidence type="ECO:0000256" key="19">
    <source>
        <dbReference type="RuleBase" id="RU004335"/>
    </source>
</evidence>
<comment type="similarity">
    <text evidence="4 19">Belongs to the glycosyl hydrolase 17 family.</text>
</comment>
<evidence type="ECO:0000256" key="11">
    <source>
        <dbReference type="ARBA" id="ARBA00023136"/>
    </source>
</evidence>
<comment type="catalytic activity">
    <reaction evidence="1">
        <text>Hydrolysis of (1-&gt;3)-beta-D-glucosidic linkages in (1-&gt;3)-beta-D-glucans.</text>
        <dbReference type="EC" id="3.2.1.39"/>
    </reaction>
</comment>
<feature type="region of interest" description="Disordered" evidence="20">
    <location>
        <begin position="780"/>
        <end position="807"/>
    </location>
</feature>
<feature type="domain" description="Protein kinase" evidence="22">
    <location>
        <begin position="999"/>
        <end position="1273"/>
    </location>
</feature>
<keyword evidence="9" id="KW-0732">Signal</keyword>
<organism evidence="23 24">
    <name type="scientific">Lagenidium giganteum</name>
    <dbReference type="NCBI Taxonomy" id="4803"/>
    <lineage>
        <taxon>Eukaryota</taxon>
        <taxon>Sar</taxon>
        <taxon>Stramenopiles</taxon>
        <taxon>Oomycota</taxon>
        <taxon>Peronosporomycetes</taxon>
        <taxon>Pythiales</taxon>
        <taxon>Pythiaceae</taxon>
    </lineage>
</organism>
<comment type="caution">
    <text evidence="23">The sequence shown here is derived from an EMBL/GenBank/DDBJ whole genome shotgun (WGS) entry which is preliminary data.</text>
</comment>
<sequence length="1278" mass="138663">MGISEAPYLISYQAQLQQDFINITYVVELSLNLTDGSSLAFTRGLNFTNPTNLSQPQYDNAVTNLGTSYEKIFVNGSCTIGMVVCRSTASAGSAASQASSNPAPTPQPAQASSSSKMGSTTGAVFGTIGGLVVVAAIIGFIITRRRKRPQSASCDEAMAPIYNAHSSTTPLAMDRAMDKSFDDPEPLGATTIPQEEITLQGAIVGGDNLHSALWQDRLVVLQRFPAQAVTQRILQGAQKHAALLSTVKHPNILEFYGIAKIGGVDLSLIAESSELGSLRSVLVDANVHLDQADRLRMCLDVARALQYLHGAGRYMHMRQLTSRHVLVTDAQHRCKLDVFECQAIAASEPRVNDSFGTGTLAWTAPELLTRSPHVDQRHCNVFSLGVVMCEVLTRSLPYQNSMDAIGHTCADLSLIVRVRRGVKLEPHEHHPEFLNVSYRLRETIESCLEINPKKRPTAEAVVLELEHELHLIGAVATASFVALLQSTANAANFRCHGINYNPRNGPDWAPSDKKCKSDDAIRQDLATLKTVTDRIRLYSLTDCDQGARVIPLAKEAGFSVSVGLWVDNSTTSYQNEKAKLIELLGRGDVITNDRITDIHVGSEAVYRNDITAEENIAYMKEVRDLCRDKGVQVPVTIADIGDIYLAHDNLIDAVDFVSANGFPFWEKIEVDAAVSYMEDRMKPLFEKAKAKGKEVVISETGWASGGVSEGASKATPANAAKYFHDFYTLAEQRQWKYFYFAGFDEAWKSTNADKNDTVEAHFGLFTANRELKPEIAALTFDGKAPSPSPASSSAKPSASSGAPATGTSFQSLPRCFTQTNLSLSAVTYDNTLRSGHNAKDGLDFTEKPAKLSDTEFLQARRNLHDTALKNQISKSCSKAGVLICKKSGEPGSDSSMSKEESTARPHPEEKPEIAEPDAPGTPVANKSSSNGGSTAATVVGIVAGVFVVLAFIAFVVIRRRRSIRRSSDSPEAGRRRKGSAREIEMTPPARLPVSKVNQLPSSDVVSLGALGAGFLRFGTYKDERVVMMRLPAELTDVSDVKNLDTRATQLCSNPHAHIVTVIGITLLDSADYAVVAERMEKGTLSSVLKDEHTPLDAAARLKICLEVASGLDYLHRSVPKMYVRDLSSRKVLVNDDLVCKIDAFSCYLQSDRPSAIASFGAGTLAWIAPELVTRPASADLTACNVFALGVLMCHVLADHAPYQDAIETWGSTRADLRLLQQIKNGAKLLPHENATAYTALAPALRQLVDACLQVQPASRPTAQHVVNQLEALLQEEQL</sequence>
<feature type="compositionally biased region" description="Basic and acidic residues" evidence="20">
    <location>
        <begin position="896"/>
        <end position="913"/>
    </location>
</feature>
<proteinExistence type="inferred from homology"/>
<reference evidence="23" key="2">
    <citation type="journal article" date="2023" name="Microbiol Resour">
        <title>Decontamination and Annotation of the Draft Genome Sequence of the Oomycete Lagenidium giganteum ARSEF 373.</title>
        <authorList>
            <person name="Morgan W.R."/>
            <person name="Tartar A."/>
        </authorList>
    </citation>
    <scope>NUCLEOTIDE SEQUENCE</scope>
    <source>
        <strain evidence="23">ARSEF 373</strain>
    </source>
</reference>
<dbReference type="GO" id="GO:0005524">
    <property type="term" value="F:ATP binding"/>
    <property type="evidence" value="ECO:0007669"/>
    <property type="project" value="InterPro"/>
</dbReference>
<feature type="compositionally biased region" description="Low complexity" evidence="20">
    <location>
        <begin position="94"/>
        <end position="115"/>
    </location>
</feature>
<evidence type="ECO:0000256" key="9">
    <source>
        <dbReference type="ARBA" id="ARBA00022729"/>
    </source>
</evidence>
<feature type="region of interest" description="Disordered" evidence="20">
    <location>
        <begin position="964"/>
        <end position="988"/>
    </location>
</feature>
<evidence type="ECO:0000313" key="23">
    <source>
        <dbReference type="EMBL" id="DAZ94320.1"/>
    </source>
</evidence>
<evidence type="ECO:0000256" key="7">
    <source>
        <dbReference type="ARBA" id="ARBA00022512"/>
    </source>
</evidence>
<protein>
    <recommendedName>
        <fullName evidence="5">glucan endo-1,3-beta-D-glucosidase</fullName>
        <ecNumber evidence="5">3.2.1.39</ecNumber>
    </recommendedName>
    <alternativeName>
        <fullName evidence="18">Endo-1,3-beta-glucanase btgC</fullName>
    </alternativeName>
    <alternativeName>
        <fullName evidence="17">Laminarinase btgC</fullName>
    </alternativeName>
</protein>
<keyword evidence="10" id="KW-0378">Hydrolase</keyword>
<evidence type="ECO:0000256" key="5">
    <source>
        <dbReference type="ARBA" id="ARBA00012780"/>
    </source>
</evidence>
<dbReference type="Proteomes" id="UP001146120">
    <property type="component" value="Unassembled WGS sequence"/>
</dbReference>
<keyword evidence="6" id="KW-1003">Cell membrane</keyword>
<evidence type="ECO:0000256" key="15">
    <source>
        <dbReference type="ARBA" id="ARBA00023326"/>
    </source>
</evidence>
<feature type="compositionally biased region" description="Basic and acidic residues" evidence="20">
    <location>
        <begin position="965"/>
        <end position="984"/>
    </location>
</feature>
<dbReference type="Pfam" id="PF07714">
    <property type="entry name" value="PK_Tyr_Ser-Thr"/>
    <property type="match status" value="1"/>
</dbReference>
<dbReference type="PANTHER" id="PTHR16631:SF17">
    <property type="entry name" value="GLUCAN ENDO-1,3-BETA-GLUCOSIDASE BTGC"/>
    <property type="match status" value="1"/>
</dbReference>
<evidence type="ECO:0000256" key="4">
    <source>
        <dbReference type="ARBA" id="ARBA00008773"/>
    </source>
</evidence>
<dbReference type="InterPro" id="IPR050732">
    <property type="entry name" value="Beta-glucan_modifiers"/>
</dbReference>
<dbReference type="Pfam" id="PF00069">
    <property type="entry name" value="Pkinase"/>
    <property type="match status" value="1"/>
</dbReference>
<dbReference type="EMBL" id="DAKRPA010000256">
    <property type="protein sequence ID" value="DAZ94320.1"/>
    <property type="molecule type" value="Genomic_DNA"/>
</dbReference>
<dbReference type="Gene3D" id="1.10.510.10">
    <property type="entry name" value="Transferase(Phosphotransferase) domain 1"/>
    <property type="match status" value="2"/>
</dbReference>
<dbReference type="GO" id="GO:0005886">
    <property type="term" value="C:plasma membrane"/>
    <property type="evidence" value="ECO:0007669"/>
    <property type="project" value="UniProtKB-SubCell"/>
</dbReference>